<feature type="transmembrane region" description="Helical" evidence="1">
    <location>
        <begin position="123"/>
        <end position="143"/>
    </location>
</feature>
<dbReference type="EMBL" id="JACOPS010000001">
    <property type="protein sequence ID" value="MBC5727404.1"/>
    <property type="molecule type" value="Genomic_DNA"/>
</dbReference>
<name>A0ABR7HIS2_9FIRM</name>
<evidence type="ECO:0000313" key="3">
    <source>
        <dbReference type="Proteomes" id="UP000636755"/>
    </source>
</evidence>
<sequence>MKEHNYKMNISQAEFFNILGNHTLKDMPLSNLNRNTASDTTLYGSVNGKSAKLCPHPADKYKPFNPINEITAEERGTQLDVCVKSYTNKKDIIFWIGFLVLVTVSTCLVLFLSYPEIYTELPFIWFLPVFDIIAVSLLFGFMIKSNKNVFFKRFEKIFKDYIVQ</sequence>
<keyword evidence="3" id="KW-1185">Reference proteome</keyword>
<comment type="caution">
    <text evidence="2">The sequence shown here is derived from an EMBL/GenBank/DDBJ whole genome shotgun (WGS) entry which is preliminary data.</text>
</comment>
<dbReference type="Proteomes" id="UP000636755">
    <property type="component" value="Unassembled WGS sequence"/>
</dbReference>
<protein>
    <submittedName>
        <fullName evidence="2">Uncharacterized protein</fullName>
    </submittedName>
</protein>
<keyword evidence="1" id="KW-0472">Membrane</keyword>
<proteinExistence type="predicted"/>
<evidence type="ECO:0000313" key="2">
    <source>
        <dbReference type="EMBL" id="MBC5727404.1"/>
    </source>
</evidence>
<accession>A0ABR7HIS2</accession>
<keyword evidence="1" id="KW-0812">Transmembrane</keyword>
<keyword evidence="1" id="KW-1133">Transmembrane helix</keyword>
<gene>
    <name evidence="2" type="ORF">H8R91_02430</name>
</gene>
<feature type="transmembrane region" description="Helical" evidence="1">
    <location>
        <begin position="92"/>
        <end position="111"/>
    </location>
</feature>
<reference evidence="2 3" key="1">
    <citation type="submission" date="2020-08" db="EMBL/GenBank/DDBJ databases">
        <title>Genome public.</title>
        <authorList>
            <person name="Liu C."/>
            <person name="Sun Q."/>
        </authorList>
    </citation>
    <scope>NUCLEOTIDE SEQUENCE [LARGE SCALE GENOMIC DNA]</scope>
    <source>
        <strain evidence="2 3">NSJ-71</strain>
    </source>
</reference>
<dbReference type="RefSeq" id="WP_022234222.1">
    <property type="nucleotide sequence ID" value="NZ_JACOPS010000001.1"/>
</dbReference>
<organism evidence="2 3">
    <name type="scientific">Ruminococcus intestinalis</name>
    <dbReference type="NCBI Taxonomy" id="2763066"/>
    <lineage>
        <taxon>Bacteria</taxon>
        <taxon>Bacillati</taxon>
        <taxon>Bacillota</taxon>
        <taxon>Clostridia</taxon>
        <taxon>Eubacteriales</taxon>
        <taxon>Oscillospiraceae</taxon>
        <taxon>Ruminococcus</taxon>
    </lineage>
</organism>
<evidence type="ECO:0000256" key="1">
    <source>
        <dbReference type="SAM" id="Phobius"/>
    </source>
</evidence>